<feature type="region of interest" description="Disordered" evidence="1">
    <location>
        <begin position="1"/>
        <end position="54"/>
    </location>
</feature>
<dbReference type="eggNOG" id="ENOG502SFU9">
    <property type="taxonomic scope" value="Eukaryota"/>
</dbReference>
<reference evidence="2" key="1">
    <citation type="submission" date="2015-06" db="UniProtKB">
        <authorList>
            <consortium name="EnsemblPlants"/>
        </authorList>
    </citation>
    <scope>IDENTIFICATION</scope>
</reference>
<dbReference type="GO" id="GO:0006281">
    <property type="term" value="P:DNA repair"/>
    <property type="evidence" value="ECO:0007669"/>
    <property type="project" value="InterPro"/>
</dbReference>
<proteinExistence type="predicted"/>
<dbReference type="PANTHER" id="PTHR48205:SF1">
    <property type="entry name" value="OS01G0742766 PROTEIN"/>
    <property type="match status" value="1"/>
</dbReference>
<dbReference type="Gramene" id="ORGLA01G0248200.1">
    <property type="protein sequence ID" value="ORGLA01G0248200.1"/>
    <property type="gene ID" value="ORGLA01G0248200"/>
</dbReference>
<protein>
    <submittedName>
        <fullName evidence="2">Uncharacterized protein</fullName>
    </submittedName>
</protein>
<dbReference type="Proteomes" id="UP000007306">
    <property type="component" value="Chromosome 1"/>
</dbReference>
<dbReference type="EnsemblPlants" id="ORGLA01G0248200.1">
    <property type="protein sequence ID" value="ORGLA01G0248200.1"/>
    <property type="gene ID" value="ORGLA01G0248200"/>
</dbReference>
<dbReference type="PANTHER" id="PTHR48205">
    <property type="entry name" value="OS01G0742766 PROTEIN"/>
    <property type="match status" value="1"/>
</dbReference>
<accession>I1NRJ2</accession>
<reference evidence="2 3" key="2">
    <citation type="submission" date="2018-04" db="EMBL/GenBank/DDBJ databases">
        <title>OglaRS2 (Oryza glaberrima Reference Sequence Version 2).</title>
        <authorList>
            <person name="Zhang J."/>
            <person name="Kudrna D."/>
            <person name="Lee S."/>
            <person name="Talag J."/>
            <person name="Rajasekar S."/>
            <person name="Wing R.A."/>
        </authorList>
    </citation>
    <scope>NUCLEOTIDE SEQUENCE [LARGE SCALE GENOMIC DNA]</scope>
    <source>
        <strain evidence="2 3">cv. IRGC 96717</strain>
    </source>
</reference>
<evidence type="ECO:0000313" key="2">
    <source>
        <dbReference type="EnsemblPlants" id="ORGLA01G0248200.1"/>
    </source>
</evidence>
<evidence type="ECO:0000313" key="3">
    <source>
        <dbReference type="Proteomes" id="UP000007306"/>
    </source>
</evidence>
<feature type="compositionally biased region" description="Basic and acidic residues" evidence="1">
    <location>
        <begin position="24"/>
        <end position="42"/>
    </location>
</feature>
<dbReference type="GO" id="GO:0070876">
    <property type="term" value="C:SOSS complex"/>
    <property type="evidence" value="ECO:0007669"/>
    <property type="project" value="InterPro"/>
</dbReference>
<keyword evidence="3" id="KW-1185">Reference proteome</keyword>
<dbReference type="InterPro" id="IPR031821">
    <property type="entry name" value="SOSSC"/>
</dbReference>
<dbReference type="AlphaFoldDB" id="I1NRJ2"/>
<organism evidence="2 3">
    <name type="scientific">Oryza glaberrima</name>
    <name type="common">African rice</name>
    <dbReference type="NCBI Taxonomy" id="4538"/>
    <lineage>
        <taxon>Eukaryota</taxon>
        <taxon>Viridiplantae</taxon>
        <taxon>Streptophyta</taxon>
        <taxon>Embryophyta</taxon>
        <taxon>Tracheophyta</taxon>
        <taxon>Spermatophyta</taxon>
        <taxon>Magnoliopsida</taxon>
        <taxon>Liliopsida</taxon>
        <taxon>Poales</taxon>
        <taxon>Poaceae</taxon>
        <taxon>BOP clade</taxon>
        <taxon>Oryzoideae</taxon>
        <taxon>Oryzeae</taxon>
        <taxon>Oryzinae</taxon>
        <taxon>Oryza</taxon>
    </lineage>
</organism>
<dbReference type="HOGENOM" id="CLU_161604_0_0_1"/>
<dbReference type="OMA" id="GANIRIQ"/>
<name>I1NRJ2_ORYGL</name>
<dbReference type="Pfam" id="PF15925">
    <property type="entry name" value="SOSSC"/>
    <property type="match status" value="1"/>
</dbReference>
<sequence length="110" mass="11931">MAAEGSELGSPPAAAAPPPKRRKIEPSRRDRPSQVALDRDKVAASSSSLVSGTPPLRVDLNKVREAKRYAVFQAQHEGCLGSYKSFDSSFGNYLVPVIPSNDFFVQITNK</sequence>
<evidence type="ECO:0000256" key="1">
    <source>
        <dbReference type="SAM" id="MobiDB-lite"/>
    </source>
</evidence>